<dbReference type="Proteomes" id="UP000315724">
    <property type="component" value="Chromosome"/>
</dbReference>
<dbReference type="KEGG" id="tpol:Mal48_46600"/>
<accession>A0A517QUU4</accession>
<dbReference type="SUPFAM" id="SSF52833">
    <property type="entry name" value="Thioredoxin-like"/>
    <property type="match status" value="1"/>
</dbReference>
<evidence type="ECO:0008006" key="3">
    <source>
        <dbReference type="Google" id="ProtNLM"/>
    </source>
</evidence>
<dbReference type="AlphaFoldDB" id="A0A517QUU4"/>
<dbReference type="RefSeq" id="WP_145204857.1">
    <property type="nucleotide sequence ID" value="NZ_CP036267.1"/>
</dbReference>
<dbReference type="EMBL" id="CP036267">
    <property type="protein sequence ID" value="QDT35383.1"/>
    <property type="molecule type" value="Genomic_DNA"/>
</dbReference>
<dbReference type="Gene3D" id="3.40.30.10">
    <property type="entry name" value="Glutaredoxin"/>
    <property type="match status" value="1"/>
</dbReference>
<reference evidence="1 2" key="1">
    <citation type="submission" date="2019-02" db="EMBL/GenBank/DDBJ databases">
        <title>Deep-cultivation of Planctomycetes and their phenomic and genomic characterization uncovers novel biology.</title>
        <authorList>
            <person name="Wiegand S."/>
            <person name="Jogler M."/>
            <person name="Boedeker C."/>
            <person name="Pinto D."/>
            <person name="Vollmers J."/>
            <person name="Rivas-Marin E."/>
            <person name="Kohn T."/>
            <person name="Peeters S.H."/>
            <person name="Heuer A."/>
            <person name="Rast P."/>
            <person name="Oberbeckmann S."/>
            <person name="Bunk B."/>
            <person name="Jeske O."/>
            <person name="Meyerdierks A."/>
            <person name="Storesund J.E."/>
            <person name="Kallscheuer N."/>
            <person name="Luecker S."/>
            <person name="Lage O.M."/>
            <person name="Pohl T."/>
            <person name="Merkel B.J."/>
            <person name="Hornburger P."/>
            <person name="Mueller R.-W."/>
            <person name="Bruemmer F."/>
            <person name="Labrenz M."/>
            <person name="Spormann A.M."/>
            <person name="Op den Camp H."/>
            <person name="Overmann J."/>
            <person name="Amann R."/>
            <person name="Jetten M.S.M."/>
            <person name="Mascher T."/>
            <person name="Medema M.H."/>
            <person name="Devos D.P."/>
            <person name="Kaster A.-K."/>
            <person name="Ovreas L."/>
            <person name="Rohde M."/>
            <person name="Galperin M.Y."/>
            <person name="Jogler C."/>
        </authorList>
    </citation>
    <scope>NUCLEOTIDE SEQUENCE [LARGE SCALE GENOMIC DNA]</scope>
    <source>
        <strain evidence="1 2">Mal48</strain>
    </source>
</reference>
<keyword evidence="2" id="KW-1185">Reference proteome</keyword>
<dbReference type="InterPro" id="IPR036249">
    <property type="entry name" value="Thioredoxin-like_sf"/>
</dbReference>
<gene>
    <name evidence="1" type="ORF">Mal48_46600</name>
</gene>
<evidence type="ECO:0000313" key="1">
    <source>
        <dbReference type="EMBL" id="QDT35383.1"/>
    </source>
</evidence>
<name>A0A517QUU4_9PLAN</name>
<evidence type="ECO:0000313" key="2">
    <source>
        <dbReference type="Proteomes" id="UP000315724"/>
    </source>
</evidence>
<sequence length="118" mass="13427">MAVEYPKVDPAKLDQFLRTRPYSVIHLDASWNDQRIPVQERINSLIRKIDDTSFGYIDIDVHQDHAKAIPVMNVPTCCYYRGPELVATVIGMQQDIESNLQLVRDGGTPDTSNLLSRK</sequence>
<protein>
    <recommendedName>
        <fullName evidence="3">Thioredoxin</fullName>
    </recommendedName>
</protein>
<proteinExistence type="predicted"/>
<organism evidence="1 2">
    <name type="scientific">Thalassoglobus polymorphus</name>
    <dbReference type="NCBI Taxonomy" id="2527994"/>
    <lineage>
        <taxon>Bacteria</taxon>
        <taxon>Pseudomonadati</taxon>
        <taxon>Planctomycetota</taxon>
        <taxon>Planctomycetia</taxon>
        <taxon>Planctomycetales</taxon>
        <taxon>Planctomycetaceae</taxon>
        <taxon>Thalassoglobus</taxon>
    </lineage>
</organism>